<proteinExistence type="predicted"/>
<dbReference type="Pfam" id="PF05368">
    <property type="entry name" value="NmrA"/>
    <property type="match status" value="1"/>
</dbReference>
<evidence type="ECO:0000313" key="3">
    <source>
        <dbReference type="Proteomes" id="UP001267638"/>
    </source>
</evidence>
<dbReference type="Gene3D" id="3.90.25.10">
    <property type="entry name" value="UDP-galactose 4-epimerase, domain 1"/>
    <property type="match status" value="1"/>
</dbReference>
<gene>
    <name evidence="2" type="ORF">J2W40_003529</name>
</gene>
<feature type="domain" description="NmrA-like" evidence="1">
    <location>
        <begin position="10"/>
        <end position="240"/>
    </location>
</feature>
<dbReference type="Gene3D" id="3.40.50.720">
    <property type="entry name" value="NAD(P)-binding Rossmann-like Domain"/>
    <property type="match status" value="1"/>
</dbReference>
<dbReference type="InterPro" id="IPR051604">
    <property type="entry name" value="Ergot_Alk_Oxidoreductase"/>
</dbReference>
<name>A0ABU1X5W7_SPHXE</name>
<dbReference type="EMBL" id="JAVDWV010000019">
    <property type="protein sequence ID" value="MDR7156684.1"/>
    <property type="molecule type" value="Genomic_DNA"/>
</dbReference>
<dbReference type="RefSeq" id="WP_310227178.1">
    <property type="nucleotide sequence ID" value="NZ_JAVDWV010000019.1"/>
</dbReference>
<evidence type="ECO:0000259" key="1">
    <source>
        <dbReference type="Pfam" id="PF05368"/>
    </source>
</evidence>
<evidence type="ECO:0000313" key="2">
    <source>
        <dbReference type="EMBL" id="MDR7156684.1"/>
    </source>
</evidence>
<dbReference type="PANTHER" id="PTHR43162:SF1">
    <property type="entry name" value="PRESTALK A DIFFERENTIATION PROTEIN A"/>
    <property type="match status" value="1"/>
</dbReference>
<organism evidence="2 3">
    <name type="scientific">Sphingobium xenophagum</name>
    <dbReference type="NCBI Taxonomy" id="121428"/>
    <lineage>
        <taxon>Bacteria</taxon>
        <taxon>Pseudomonadati</taxon>
        <taxon>Pseudomonadota</taxon>
        <taxon>Alphaproteobacteria</taxon>
        <taxon>Sphingomonadales</taxon>
        <taxon>Sphingomonadaceae</taxon>
        <taxon>Sphingobium</taxon>
    </lineage>
</organism>
<comment type="caution">
    <text evidence="2">The sequence shown here is derived from an EMBL/GenBank/DDBJ whole genome shotgun (WGS) entry which is preliminary data.</text>
</comment>
<dbReference type="InterPro" id="IPR036291">
    <property type="entry name" value="NAD(P)-bd_dom_sf"/>
</dbReference>
<protein>
    <submittedName>
        <fullName evidence="2">Uncharacterized protein YbjT (DUF2867 family)</fullName>
    </submittedName>
</protein>
<dbReference type="InterPro" id="IPR008030">
    <property type="entry name" value="NmrA-like"/>
</dbReference>
<dbReference type="PANTHER" id="PTHR43162">
    <property type="match status" value="1"/>
</dbReference>
<keyword evidence="3" id="KW-1185">Reference proteome</keyword>
<sequence>MEYEKKPVPKSIAVFGAAGRMGHPVAEYVNYAAPEVKLRLITSSHGAVATLQAKFPNAEVIVADYLDAASLDVALKDIEGIFVVTPSGIDEECAMGNLVAAVGSAGTAKHIVRIVGYVPETSPDHVPESLAKRGGDGSQHYIAKAVLTKSKLPVTYLNCGATLMDNFLLAAEGIRQSDTFIYPPRDIPFVDARDLGEVGARLLLSDDARHIGQFHTMNNGQDHLLSEEVAALMSDVFKRKIIHDGSRETFLAVLGALLDQRAGRAGEGEYRWDFVQWENNDAVAWSLNNFAERILGRKPVTLREWFMEHKSFFEPAPGRS</sequence>
<reference evidence="2 3" key="1">
    <citation type="submission" date="2023-07" db="EMBL/GenBank/DDBJ databases">
        <title>Sorghum-associated microbial communities from plants grown in Nebraska, USA.</title>
        <authorList>
            <person name="Schachtman D."/>
        </authorList>
    </citation>
    <scope>NUCLEOTIDE SEQUENCE [LARGE SCALE GENOMIC DNA]</scope>
    <source>
        <strain evidence="2 3">4256</strain>
    </source>
</reference>
<accession>A0ABU1X5W7</accession>
<dbReference type="Proteomes" id="UP001267638">
    <property type="component" value="Unassembled WGS sequence"/>
</dbReference>
<dbReference type="SUPFAM" id="SSF51735">
    <property type="entry name" value="NAD(P)-binding Rossmann-fold domains"/>
    <property type="match status" value="1"/>
</dbReference>